<keyword evidence="2" id="KW-1185">Reference proteome</keyword>
<comment type="caution">
    <text evidence="1">The sequence shown here is derived from an EMBL/GenBank/DDBJ whole genome shotgun (WGS) entry which is preliminary data.</text>
</comment>
<gene>
    <name evidence="1" type="ORF">GCM10007053_29700</name>
</gene>
<proteinExistence type="predicted"/>
<dbReference type="AlphaFoldDB" id="A0A918XMT2"/>
<dbReference type="Proteomes" id="UP000644693">
    <property type="component" value="Unassembled WGS sequence"/>
</dbReference>
<evidence type="ECO:0008006" key="3">
    <source>
        <dbReference type="Google" id="ProtNLM"/>
    </source>
</evidence>
<evidence type="ECO:0000313" key="2">
    <source>
        <dbReference type="Proteomes" id="UP000644693"/>
    </source>
</evidence>
<accession>A0A918XMT2</accession>
<sequence length="275" mass="31722">MATTSDNTVEKVSCKCRLCGAQSQYVFKGPLLDLEIAYYKCQTCDYLQTETPTWLGIAYEHPINSSDTGIMERNLRNTDVTIAVLSVFAGGEKQAVDFAGGWGVLVRLLRDRGVDARWMDKYSDNLFARGFEYDSKQSREHLALTAFEVFEHLENPLEEIRQMVKISSFVLFSTQLRAENSIPPQSWWYLGAEHGQHIGFFSLRTLEWLARELGMHVVSDGRSYHALTERPINRIFWKPVLWLSKPIAWLVTLRHESLILEDHQRHSQVSHSRKE</sequence>
<name>A0A918XMT2_9GAMM</name>
<reference evidence="1" key="2">
    <citation type="submission" date="2020-09" db="EMBL/GenBank/DDBJ databases">
        <authorList>
            <person name="Sun Q."/>
            <person name="Kim S."/>
        </authorList>
    </citation>
    <scope>NUCLEOTIDE SEQUENCE</scope>
    <source>
        <strain evidence="1">KCTC 23430</strain>
    </source>
</reference>
<dbReference type="SUPFAM" id="SSF53335">
    <property type="entry name" value="S-adenosyl-L-methionine-dependent methyltransferases"/>
    <property type="match status" value="1"/>
</dbReference>
<dbReference type="InterPro" id="IPR029063">
    <property type="entry name" value="SAM-dependent_MTases_sf"/>
</dbReference>
<dbReference type="RefSeq" id="WP_189478627.1">
    <property type="nucleotide sequence ID" value="NZ_BMYM01000004.1"/>
</dbReference>
<organism evidence="1 2">
    <name type="scientific">Parahalioglobus pacificus</name>
    <dbReference type="NCBI Taxonomy" id="930806"/>
    <lineage>
        <taxon>Bacteria</taxon>
        <taxon>Pseudomonadati</taxon>
        <taxon>Pseudomonadota</taxon>
        <taxon>Gammaproteobacteria</taxon>
        <taxon>Cellvibrionales</taxon>
        <taxon>Halieaceae</taxon>
        <taxon>Parahalioglobus</taxon>
    </lineage>
</organism>
<protein>
    <recommendedName>
        <fullName evidence="3">Class I SAM-dependent methyltransferase</fullName>
    </recommendedName>
</protein>
<dbReference type="Gene3D" id="3.40.50.150">
    <property type="entry name" value="Vaccinia Virus protein VP39"/>
    <property type="match status" value="1"/>
</dbReference>
<reference evidence="1" key="1">
    <citation type="journal article" date="2014" name="Int. J. Syst. Evol. Microbiol.">
        <title>Complete genome sequence of Corynebacterium casei LMG S-19264T (=DSM 44701T), isolated from a smear-ripened cheese.</title>
        <authorList>
            <consortium name="US DOE Joint Genome Institute (JGI-PGF)"/>
            <person name="Walter F."/>
            <person name="Albersmeier A."/>
            <person name="Kalinowski J."/>
            <person name="Ruckert C."/>
        </authorList>
    </citation>
    <scope>NUCLEOTIDE SEQUENCE</scope>
    <source>
        <strain evidence="1">KCTC 23430</strain>
    </source>
</reference>
<dbReference type="Pfam" id="PF13489">
    <property type="entry name" value="Methyltransf_23"/>
    <property type="match status" value="1"/>
</dbReference>
<evidence type="ECO:0000313" key="1">
    <source>
        <dbReference type="EMBL" id="GHD38797.1"/>
    </source>
</evidence>
<dbReference type="EMBL" id="BMYM01000004">
    <property type="protein sequence ID" value="GHD38797.1"/>
    <property type="molecule type" value="Genomic_DNA"/>
</dbReference>